<protein>
    <submittedName>
        <fullName evidence="1">Uncharacterized protein</fullName>
    </submittedName>
</protein>
<comment type="caution">
    <text evidence="1">The sequence shown here is derived from an EMBL/GenBank/DDBJ whole genome shotgun (WGS) entry which is preliminary data.</text>
</comment>
<dbReference type="Proteomes" id="UP000031668">
    <property type="component" value="Unassembled WGS sequence"/>
</dbReference>
<gene>
    <name evidence="1" type="ORF">RF11_09062</name>
</gene>
<sequence>MKGERKNPNPNNKPLYEFIKCTVEASNNGLIPGTGQLDQVKRYQNAESCCDTIQNLDATQTINVDMNCGELVPRMWGCFEIYMFPATVGNETQAVSGEPEPIIVQPTDDVGVQETSAVPAESFIDELQFVLKRRTATRRKVRTVESDSS</sequence>
<evidence type="ECO:0000313" key="2">
    <source>
        <dbReference type="Proteomes" id="UP000031668"/>
    </source>
</evidence>
<reference evidence="1 2" key="1">
    <citation type="journal article" date="2014" name="Genome Biol. Evol.">
        <title>The genome of the myxosporean Thelohanellus kitauei shows adaptations to nutrient acquisition within its fish host.</title>
        <authorList>
            <person name="Yang Y."/>
            <person name="Xiong J."/>
            <person name="Zhou Z."/>
            <person name="Huo F."/>
            <person name="Miao W."/>
            <person name="Ran C."/>
            <person name="Liu Y."/>
            <person name="Zhang J."/>
            <person name="Feng J."/>
            <person name="Wang M."/>
            <person name="Wang M."/>
            <person name="Wang L."/>
            <person name="Yao B."/>
        </authorList>
    </citation>
    <scope>NUCLEOTIDE SEQUENCE [LARGE SCALE GENOMIC DNA]</scope>
    <source>
        <strain evidence="1">Wuqing</strain>
    </source>
</reference>
<organism evidence="1 2">
    <name type="scientific">Thelohanellus kitauei</name>
    <name type="common">Myxosporean</name>
    <dbReference type="NCBI Taxonomy" id="669202"/>
    <lineage>
        <taxon>Eukaryota</taxon>
        <taxon>Metazoa</taxon>
        <taxon>Cnidaria</taxon>
        <taxon>Myxozoa</taxon>
        <taxon>Myxosporea</taxon>
        <taxon>Bivalvulida</taxon>
        <taxon>Platysporina</taxon>
        <taxon>Myxobolidae</taxon>
        <taxon>Thelohanellus</taxon>
    </lineage>
</organism>
<dbReference type="AlphaFoldDB" id="A0A0C2J2Y2"/>
<accession>A0A0C2J2Y2</accession>
<dbReference type="EMBL" id="JWZT01001357">
    <property type="protein sequence ID" value="KII72179.1"/>
    <property type="molecule type" value="Genomic_DNA"/>
</dbReference>
<keyword evidence="2" id="KW-1185">Reference proteome</keyword>
<evidence type="ECO:0000313" key="1">
    <source>
        <dbReference type="EMBL" id="KII72179.1"/>
    </source>
</evidence>
<proteinExistence type="predicted"/>
<name>A0A0C2J2Y2_THEKT</name>